<name>A0ACC0KAX7_CHOFU</name>
<reference evidence="1 2" key="1">
    <citation type="journal article" date="2022" name="Genome Biol. Evol.">
        <title>The Spruce Budworm Genome: Reconstructing the Evolutionary History of Antifreeze Proteins.</title>
        <authorList>
            <person name="Beliveau C."/>
            <person name="Gagne P."/>
            <person name="Picq S."/>
            <person name="Vernygora O."/>
            <person name="Keeling C.I."/>
            <person name="Pinkney K."/>
            <person name="Doucet D."/>
            <person name="Wen F."/>
            <person name="Johnston J.S."/>
            <person name="Maaroufi H."/>
            <person name="Boyle B."/>
            <person name="Laroche J."/>
            <person name="Dewar K."/>
            <person name="Juretic N."/>
            <person name="Blackburn G."/>
            <person name="Nisole A."/>
            <person name="Brunet B."/>
            <person name="Brandao M."/>
            <person name="Lumley L."/>
            <person name="Duan J."/>
            <person name="Quan G."/>
            <person name="Lucarotti C.J."/>
            <person name="Roe A.D."/>
            <person name="Sperling F.A.H."/>
            <person name="Levesque R.C."/>
            <person name="Cusson M."/>
        </authorList>
    </citation>
    <scope>NUCLEOTIDE SEQUENCE [LARGE SCALE GENOMIC DNA]</scope>
    <source>
        <strain evidence="1">Glfc:IPQL:Cfum</strain>
    </source>
</reference>
<sequence>MRVEVAKRAMLLREQANPTYMRFATWNVRTMRTGFPNTCGSSDCAEDLRKTISISVELKRLNIDIAALQETRIEEEGSIREADYTFFWKGKKSSETREHGVGFAVRNHLLNALETPVGVSERIMVLRLNTKSGFVTLISAYAPTLNSKPETKDQFYDQLEETVRRVHSTDRLHILGDFNARVGQDTSAWSDCLGTHGVEVVESFGAMVRAEVAAWDGSASPRAEWEGLKSLLTDTAGNAFGYQKFKKLDWFLENQEHLRPLIDIKRQAALNFRHNPCVKTREDLNKAKASVQRSSRFYANAYWTELCQGIQACANTGDIGGVYEGIKRALGPIPKKTAPLKEVDGSIIANSSRQMTRWVEHYTGLFSCPVDIKPEAVDLVPNLATLHELDGAPTVEELDLAVKQLKLGKSPGKDEVCAEIVKINCLLPVLHNLLAKCWDAGYVPQDMRDANIVTLYKGKGDRGDCNCYRGISLLSIVGKAFARAILGKLQRLADRVYPEAQCGFRSQRSTVDMIFSLRQLQEKCREQQTPLVIAFVDLNKAFDTVSREGLYSILVRIGCPPKLLKIVQSFHEGMEATVLHNGDTSAPFAVRRGVRQGCVLAPTLFGIFFSVLLKVAFGEEQQGIHLHTRSDGRLYNISLLKSKRRREDLFVDSLLFADDAVFIAHDQAQLQSLMDKFARACDLFSMSINAKKTVVLAQGCPQPPTILLGDAPLEVVSRFCYLGSQVSSNLSLDAEIDSRIGKAATTFGRLRARAWENKHLTVNTKMLVYQACVLSTLLYGAESWTTYSKQERRLNSFHMRCLRSILGITWRDRATNESVLGVAQLPSITATLKQRRLRWLGHVHRMEQTRLPRQILLGEVADAKRPVGRPMLRFKDSAKRDMVAFKIPSNQWEELAEDRTFLVTRAERLALYCRKLRRGSFRRRPNLRLRAGDTSFRGTGRPGSPGGDAACGSSCTDSARVEYRAPECDSVSCPSAMYLRVFFVKYSVNHFATHKRIQSPRALTIRTCLADEALVVGPCARSARIATTRTILLANPAVKQQCLHCCVSAWRSSLYFTFLAVEMKSRVPNSGEITHFPSNYWRSHFVRAPEISRMKNRSPAMRSFVNFVTVMSLIQKLVWNYKKKEQTDDGQNDLVKAAGSRIIDIDDDPRLPYCLRSGLCAAHRVNAHTINANKHTANRFVDRDDGLALYFFFFVLSLSAERSWSHWGVLVGSRGGHSSPYDLPPYPSVGRLSGALDTPFPTAAFTWSVQRITGCDSALAKSALLLYKSLSKNTGLRLEGQVGKQRWVLRLIASSRAGRSAPRQRSGVEAEIRRITRKKEGLE</sequence>
<accession>A0ACC0KAX7</accession>
<dbReference type="Proteomes" id="UP001064048">
    <property type="component" value="Chromosome 29"/>
</dbReference>
<protein>
    <submittedName>
        <fullName evidence="1">Uncharacterized protein</fullName>
    </submittedName>
</protein>
<gene>
    <name evidence="1" type="ORF">MSG28_015670</name>
</gene>
<evidence type="ECO:0000313" key="1">
    <source>
        <dbReference type="EMBL" id="KAI8433672.1"/>
    </source>
</evidence>
<comment type="caution">
    <text evidence="1">The sequence shown here is derived from an EMBL/GenBank/DDBJ whole genome shotgun (WGS) entry which is preliminary data.</text>
</comment>
<dbReference type="EMBL" id="CM046129">
    <property type="protein sequence ID" value="KAI8433672.1"/>
    <property type="molecule type" value="Genomic_DNA"/>
</dbReference>
<organism evidence="1 2">
    <name type="scientific">Choristoneura fumiferana</name>
    <name type="common">Spruce budworm moth</name>
    <name type="synonym">Archips fumiferana</name>
    <dbReference type="NCBI Taxonomy" id="7141"/>
    <lineage>
        <taxon>Eukaryota</taxon>
        <taxon>Metazoa</taxon>
        <taxon>Ecdysozoa</taxon>
        <taxon>Arthropoda</taxon>
        <taxon>Hexapoda</taxon>
        <taxon>Insecta</taxon>
        <taxon>Pterygota</taxon>
        <taxon>Neoptera</taxon>
        <taxon>Endopterygota</taxon>
        <taxon>Lepidoptera</taxon>
        <taxon>Glossata</taxon>
        <taxon>Ditrysia</taxon>
        <taxon>Tortricoidea</taxon>
        <taxon>Tortricidae</taxon>
        <taxon>Tortricinae</taxon>
        <taxon>Choristoneura</taxon>
    </lineage>
</organism>
<proteinExistence type="predicted"/>
<evidence type="ECO:0000313" key="2">
    <source>
        <dbReference type="Proteomes" id="UP001064048"/>
    </source>
</evidence>
<keyword evidence="2" id="KW-1185">Reference proteome</keyword>